<feature type="transmembrane region" description="Helical" evidence="1">
    <location>
        <begin position="78"/>
        <end position="94"/>
    </location>
</feature>
<reference evidence="2 3" key="1">
    <citation type="submission" date="2018-01" db="EMBL/GenBank/DDBJ databases">
        <title>Draft genome sequences of six Vibrio diazotrophicus strains isolated from deep-sea sediments of the Baltic Sea.</title>
        <authorList>
            <person name="Castillo D."/>
            <person name="Vandieken V."/>
            <person name="Chiang O."/>
            <person name="Middelboe M."/>
        </authorList>
    </citation>
    <scope>NUCLEOTIDE SEQUENCE [LARGE SCALE GENOMIC DNA]</scope>
    <source>
        <strain evidence="2 3">60.27F</strain>
    </source>
</reference>
<dbReference type="InterPro" id="IPR009476">
    <property type="entry name" value="DUF1097"/>
</dbReference>
<dbReference type="RefSeq" id="WP_102966838.1">
    <property type="nucleotide sequence ID" value="NZ_POSK01000012.1"/>
</dbReference>
<gene>
    <name evidence="2" type="ORF">C1N32_16685</name>
</gene>
<dbReference type="OrthoDB" id="8588554at2"/>
<comment type="caution">
    <text evidence="2">The sequence shown here is derived from an EMBL/GenBank/DDBJ whole genome shotgun (WGS) entry which is preliminary data.</text>
</comment>
<feature type="transmembrane region" description="Helical" evidence="1">
    <location>
        <begin position="54"/>
        <end position="72"/>
    </location>
</feature>
<evidence type="ECO:0000313" key="2">
    <source>
        <dbReference type="EMBL" id="PNI03241.1"/>
    </source>
</evidence>
<keyword evidence="1" id="KW-0812">Transmembrane</keyword>
<keyword evidence="1" id="KW-1133">Transmembrane helix</keyword>
<dbReference type="AlphaFoldDB" id="A0A2J8HYA8"/>
<protein>
    <submittedName>
        <fullName evidence="2">DUF1097 domain-containing protein</fullName>
    </submittedName>
</protein>
<accession>A0A2J8HYA8</accession>
<evidence type="ECO:0000256" key="1">
    <source>
        <dbReference type="SAM" id="Phobius"/>
    </source>
</evidence>
<keyword evidence="1" id="KW-0472">Membrane</keyword>
<proteinExistence type="predicted"/>
<feature type="transmembrane region" description="Helical" evidence="1">
    <location>
        <begin position="122"/>
        <end position="144"/>
    </location>
</feature>
<name>A0A2J8HYA8_VIBDI</name>
<dbReference type="Pfam" id="PF06496">
    <property type="entry name" value="DUF1097"/>
    <property type="match status" value="1"/>
</dbReference>
<organism evidence="2 3">
    <name type="scientific">Vibrio diazotrophicus</name>
    <dbReference type="NCBI Taxonomy" id="685"/>
    <lineage>
        <taxon>Bacteria</taxon>
        <taxon>Pseudomonadati</taxon>
        <taxon>Pseudomonadota</taxon>
        <taxon>Gammaproteobacteria</taxon>
        <taxon>Vibrionales</taxon>
        <taxon>Vibrionaceae</taxon>
        <taxon>Vibrio</taxon>
    </lineage>
</organism>
<sequence>MSTLLAIAITTGILSGIWGWVAVSFGLLSWAGFLGCTSYFAAPKDGVRGLLESYATNLTGVFWAMVIISGAQHMSIDILGYVLTGIVSFLMCIQAKKQWLSYIPGTFIGCCATFAASGEWQIVIPSLLLGGAFGFSMKASGLWLHKRASTEESPHHSVINEQAQ</sequence>
<evidence type="ECO:0000313" key="3">
    <source>
        <dbReference type="Proteomes" id="UP000236449"/>
    </source>
</evidence>
<dbReference type="Proteomes" id="UP000236449">
    <property type="component" value="Unassembled WGS sequence"/>
</dbReference>
<feature type="transmembrane region" description="Helical" evidence="1">
    <location>
        <begin position="20"/>
        <end position="42"/>
    </location>
</feature>
<dbReference type="EMBL" id="POSK01000012">
    <property type="protein sequence ID" value="PNI03241.1"/>
    <property type="molecule type" value="Genomic_DNA"/>
</dbReference>